<comment type="caution">
    <text evidence="19">The sequence shown here is derived from an EMBL/GenBank/DDBJ whole genome shotgun (WGS) entry which is preliminary data.</text>
</comment>
<feature type="transmembrane region" description="Helical" evidence="17">
    <location>
        <begin position="306"/>
        <end position="328"/>
    </location>
</feature>
<dbReference type="SUPFAM" id="SSF47384">
    <property type="entry name" value="Homodimeric domain of signal transducing histidine kinase"/>
    <property type="match status" value="1"/>
</dbReference>
<evidence type="ECO:0000256" key="17">
    <source>
        <dbReference type="SAM" id="Phobius"/>
    </source>
</evidence>
<evidence type="ECO:0000256" key="5">
    <source>
        <dbReference type="ARBA" id="ARBA00022519"/>
    </source>
</evidence>
<reference evidence="19 20" key="1">
    <citation type="submission" date="2019-03" db="EMBL/GenBank/DDBJ databases">
        <title>Rhodobacteraceae bacterium SM1902, a new member of the family Rhodobacteraceae isolated from Yantai.</title>
        <authorList>
            <person name="Sun Y."/>
        </authorList>
    </citation>
    <scope>NUCLEOTIDE SEQUENCE [LARGE SCALE GENOMIC DNA]</scope>
    <source>
        <strain evidence="19 20">SM1902</strain>
    </source>
</reference>
<gene>
    <name evidence="19" type="ORF">E2L05_04105</name>
</gene>
<dbReference type="PROSITE" id="PS50109">
    <property type="entry name" value="HIS_KIN"/>
    <property type="match status" value="1"/>
</dbReference>
<dbReference type="PIRSF" id="PIRSF036431">
    <property type="entry name" value="STHK_DctB"/>
    <property type="match status" value="1"/>
</dbReference>
<dbReference type="EMBL" id="SMZO01000006">
    <property type="protein sequence ID" value="TDL90707.1"/>
    <property type="molecule type" value="Genomic_DNA"/>
</dbReference>
<comment type="catalytic activity">
    <reaction evidence="1">
        <text>ATP + protein L-histidine = ADP + protein N-phospho-L-histidine.</text>
        <dbReference type="EC" id="2.7.13.3"/>
    </reaction>
</comment>
<dbReference type="InterPro" id="IPR005467">
    <property type="entry name" value="His_kinase_dom"/>
</dbReference>
<dbReference type="Gene3D" id="3.30.565.10">
    <property type="entry name" value="Histidine kinase-like ATPase, C-terminal domain"/>
    <property type="match status" value="1"/>
</dbReference>
<keyword evidence="10 19" id="KW-0418">Kinase</keyword>
<sequence>MHTARMTRTRFGTAFARSDFGRLTAALVLAVAIGVVSLPWLERHFLAKTGVQGMDTLNLSVAGLRSALNRFEPLPALIAERPELARLLRNPANPLLFAQVNARLKETADRLEASDVYLMDKRGMTLAASSYLKDLSFVGKSFDYRPYFTESLAGLPSRYFALGTTSGERGYFYAAPVWEDAQVVGVLALKFTVDGFEDAWRSGPSELMVTDANGVVFMSSRQDWHFRTLAPLSADALEGIQRTRQYPPARLKPLAINSEPLNDRLTRVTATSDTRTEHFVESQTLLPDVGWRVHILSPAGPARTQALAVFGVYVMLVLLIGLALALVLSRRARILERLEVQRATQDLLERRVRERTADLNVANASLRTEVEERRSAEHRLRITQKELIQAGKLAALGQLSAAISHEINQPLAAVKSYADNAALLMDRERLPEARENLTRISKLADRIAAISGHLRNFARRPQEGIAAVDAAAVIDDAIELLGAKIKSRGAQIKFDRPAAPLFAMGGQLRLQQVMVNLLANALDATEDKDQPHIAVALSNENDIIKITVTDSGPGLSEAALAQVFDPFFTTKEPGKGLGLGLSISFNIVEDFGGHLRARNLDQGGAEFSVELPAAAPQGIAAQ</sequence>
<dbReference type="Gene3D" id="1.10.287.130">
    <property type="match status" value="1"/>
</dbReference>
<accession>A0A4R6B1Y9</accession>
<evidence type="ECO:0000256" key="3">
    <source>
        <dbReference type="ARBA" id="ARBA00012438"/>
    </source>
</evidence>
<evidence type="ECO:0000313" key="20">
    <source>
        <dbReference type="Proteomes" id="UP000294562"/>
    </source>
</evidence>
<proteinExistence type="predicted"/>
<keyword evidence="7" id="KW-0808">Transferase</keyword>
<dbReference type="InterPro" id="IPR003661">
    <property type="entry name" value="HisK_dim/P_dom"/>
</dbReference>
<dbReference type="InterPro" id="IPR004358">
    <property type="entry name" value="Sig_transdc_His_kin-like_C"/>
</dbReference>
<dbReference type="InterPro" id="IPR029151">
    <property type="entry name" value="Sensor-like_sf"/>
</dbReference>
<dbReference type="CDD" id="cd00082">
    <property type="entry name" value="HisKA"/>
    <property type="match status" value="1"/>
</dbReference>
<dbReference type="PRINTS" id="PR00344">
    <property type="entry name" value="BCTRLSENSOR"/>
</dbReference>
<dbReference type="InterPro" id="IPR036890">
    <property type="entry name" value="HATPase_C_sf"/>
</dbReference>
<dbReference type="InterPro" id="IPR036097">
    <property type="entry name" value="HisK_dim/P_sf"/>
</dbReference>
<comment type="subcellular location">
    <subcellularLocation>
        <location evidence="2">Cell inner membrane</location>
        <topology evidence="2">Multi-pass membrane protein</topology>
    </subcellularLocation>
</comment>
<keyword evidence="8 17" id="KW-0812">Transmembrane</keyword>
<evidence type="ECO:0000256" key="15">
    <source>
        <dbReference type="ARBA" id="ARBA00059004"/>
    </source>
</evidence>
<evidence type="ECO:0000259" key="18">
    <source>
        <dbReference type="PROSITE" id="PS50109"/>
    </source>
</evidence>
<dbReference type="PANTHER" id="PTHR43065:SF46">
    <property type="entry name" value="C4-DICARBOXYLATE TRANSPORT SENSOR PROTEIN DCTB"/>
    <property type="match status" value="1"/>
</dbReference>
<evidence type="ECO:0000256" key="10">
    <source>
        <dbReference type="ARBA" id="ARBA00022777"/>
    </source>
</evidence>
<keyword evidence="14 17" id="KW-0472">Membrane</keyword>
<dbReference type="FunFam" id="1.10.287.130:FF:000049">
    <property type="entry name" value="C4-dicarboxylate transport sensor protein DctB"/>
    <property type="match status" value="1"/>
</dbReference>
<dbReference type="SMART" id="SM00388">
    <property type="entry name" value="HisKA"/>
    <property type="match status" value="1"/>
</dbReference>
<dbReference type="InterPro" id="IPR017055">
    <property type="entry name" value="Sig_transdc_His_kinase_DctB"/>
</dbReference>
<dbReference type="GO" id="GO:0005524">
    <property type="term" value="F:ATP binding"/>
    <property type="evidence" value="ECO:0007669"/>
    <property type="project" value="UniProtKB-KW"/>
</dbReference>
<keyword evidence="4" id="KW-1003">Cell membrane</keyword>
<evidence type="ECO:0000256" key="1">
    <source>
        <dbReference type="ARBA" id="ARBA00000085"/>
    </source>
</evidence>
<dbReference type="Gene3D" id="3.30.450.20">
    <property type="entry name" value="PAS domain"/>
    <property type="match status" value="2"/>
</dbReference>
<name>A0A4R6B1Y9_9RHOB</name>
<dbReference type="Proteomes" id="UP000294562">
    <property type="component" value="Unassembled WGS sequence"/>
</dbReference>
<evidence type="ECO:0000313" key="19">
    <source>
        <dbReference type="EMBL" id="TDL90707.1"/>
    </source>
</evidence>
<dbReference type="GO" id="GO:0005886">
    <property type="term" value="C:plasma membrane"/>
    <property type="evidence" value="ECO:0007669"/>
    <property type="project" value="UniProtKB-SubCell"/>
</dbReference>
<keyword evidence="13" id="KW-0902">Two-component regulatory system</keyword>
<dbReference type="SUPFAM" id="SSF55874">
    <property type="entry name" value="ATPase domain of HSP90 chaperone/DNA topoisomerase II/histidine kinase"/>
    <property type="match status" value="1"/>
</dbReference>
<evidence type="ECO:0000256" key="16">
    <source>
        <dbReference type="ARBA" id="ARBA00073143"/>
    </source>
</evidence>
<evidence type="ECO:0000256" key="7">
    <source>
        <dbReference type="ARBA" id="ARBA00022679"/>
    </source>
</evidence>
<evidence type="ECO:0000256" key="14">
    <source>
        <dbReference type="ARBA" id="ARBA00023136"/>
    </source>
</evidence>
<dbReference type="Pfam" id="PF00512">
    <property type="entry name" value="HisKA"/>
    <property type="match status" value="1"/>
</dbReference>
<evidence type="ECO:0000256" key="2">
    <source>
        <dbReference type="ARBA" id="ARBA00004429"/>
    </source>
</evidence>
<feature type="domain" description="Histidine kinase" evidence="18">
    <location>
        <begin position="402"/>
        <end position="615"/>
    </location>
</feature>
<dbReference type="InterPro" id="IPR003594">
    <property type="entry name" value="HATPase_dom"/>
</dbReference>
<organism evidence="19 20">
    <name type="scientific">Meridianimarinicoccus aquatilis</name>
    <dbReference type="NCBI Taxonomy" id="2552766"/>
    <lineage>
        <taxon>Bacteria</taxon>
        <taxon>Pseudomonadati</taxon>
        <taxon>Pseudomonadota</taxon>
        <taxon>Alphaproteobacteria</taxon>
        <taxon>Rhodobacterales</taxon>
        <taxon>Paracoccaceae</taxon>
        <taxon>Meridianimarinicoccus</taxon>
    </lineage>
</organism>
<evidence type="ECO:0000256" key="9">
    <source>
        <dbReference type="ARBA" id="ARBA00022741"/>
    </source>
</evidence>
<evidence type="ECO:0000256" key="8">
    <source>
        <dbReference type="ARBA" id="ARBA00022692"/>
    </source>
</evidence>
<feature type="transmembrane region" description="Helical" evidence="17">
    <location>
        <begin position="20"/>
        <end position="41"/>
    </location>
</feature>
<dbReference type="AlphaFoldDB" id="A0A4R6B1Y9"/>
<keyword evidence="6" id="KW-0597">Phosphoprotein</keyword>
<dbReference type="SMART" id="SM00387">
    <property type="entry name" value="HATPase_c"/>
    <property type="match status" value="1"/>
</dbReference>
<dbReference type="EC" id="2.7.13.3" evidence="3"/>
<evidence type="ECO:0000256" key="12">
    <source>
        <dbReference type="ARBA" id="ARBA00022989"/>
    </source>
</evidence>
<evidence type="ECO:0000256" key="13">
    <source>
        <dbReference type="ARBA" id="ARBA00023012"/>
    </source>
</evidence>
<dbReference type="GO" id="GO:0000155">
    <property type="term" value="F:phosphorelay sensor kinase activity"/>
    <property type="evidence" value="ECO:0007669"/>
    <property type="project" value="InterPro"/>
</dbReference>
<evidence type="ECO:0000256" key="6">
    <source>
        <dbReference type="ARBA" id="ARBA00022553"/>
    </source>
</evidence>
<protein>
    <recommendedName>
        <fullName evidence="16">C4-dicarboxylate transport sensor protein DctB</fullName>
        <ecNumber evidence="3">2.7.13.3</ecNumber>
    </recommendedName>
</protein>
<keyword evidence="20" id="KW-1185">Reference proteome</keyword>
<evidence type="ECO:0000256" key="4">
    <source>
        <dbReference type="ARBA" id="ARBA00022475"/>
    </source>
</evidence>
<evidence type="ECO:0000256" key="11">
    <source>
        <dbReference type="ARBA" id="ARBA00022840"/>
    </source>
</evidence>
<dbReference type="Pfam" id="PF02518">
    <property type="entry name" value="HATPase_c"/>
    <property type="match status" value="1"/>
</dbReference>
<keyword evidence="11" id="KW-0067">ATP-binding</keyword>
<dbReference type="OrthoDB" id="7568856at2"/>
<dbReference type="SUPFAM" id="SSF103190">
    <property type="entry name" value="Sensory domain-like"/>
    <property type="match status" value="1"/>
</dbReference>
<dbReference type="PANTHER" id="PTHR43065">
    <property type="entry name" value="SENSOR HISTIDINE KINASE"/>
    <property type="match status" value="1"/>
</dbReference>
<keyword evidence="12 17" id="KW-1133">Transmembrane helix</keyword>
<keyword evidence="9" id="KW-0547">Nucleotide-binding</keyword>
<keyword evidence="5" id="KW-0997">Cell inner membrane</keyword>
<comment type="function">
    <text evidence="15">Member of the two-component regulatory system DctB/DctD involved in the transport of C4-dicarboxylates. DctB functions as a membrane-associated protein kinase that phosphorylates DctD in response to environmental signals.</text>
</comment>